<evidence type="ECO:0000313" key="2">
    <source>
        <dbReference type="Proteomes" id="UP000789920"/>
    </source>
</evidence>
<accession>A0ACA9RMV8</accession>
<dbReference type="Proteomes" id="UP000789920">
    <property type="component" value="Unassembled WGS sequence"/>
</dbReference>
<protein>
    <submittedName>
        <fullName evidence="1">8405_t:CDS:1</fullName>
    </submittedName>
</protein>
<feature type="non-terminal residue" evidence="1">
    <location>
        <position position="1"/>
    </location>
</feature>
<dbReference type="EMBL" id="CAJVQC010060312">
    <property type="protein sequence ID" value="CAG8800627.1"/>
    <property type="molecule type" value="Genomic_DNA"/>
</dbReference>
<sequence length="56" mass="6493">NEELDIDREVLEHNKYNFTSGNEELRSSDIACIDNISITEKSCTLEMLEKMINESK</sequence>
<feature type="non-terminal residue" evidence="1">
    <location>
        <position position="56"/>
    </location>
</feature>
<evidence type="ECO:0000313" key="1">
    <source>
        <dbReference type="EMBL" id="CAG8800627.1"/>
    </source>
</evidence>
<keyword evidence="2" id="KW-1185">Reference proteome</keyword>
<name>A0ACA9RMV8_9GLOM</name>
<reference evidence="1" key="1">
    <citation type="submission" date="2021-06" db="EMBL/GenBank/DDBJ databases">
        <authorList>
            <person name="Kallberg Y."/>
            <person name="Tangrot J."/>
            <person name="Rosling A."/>
        </authorList>
    </citation>
    <scope>NUCLEOTIDE SEQUENCE</scope>
    <source>
        <strain evidence="1">MA461A</strain>
    </source>
</reference>
<proteinExistence type="predicted"/>
<organism evidence="1 2">
    <name type="scientific">Racocetra persica</name>
    <dbReference type="NCBI Taxonomy" id="160502"/>
    <lineage>
        <taxon>Eukaryota</taxon>
        <taxon>Fungi</taxon>
        <taxon>Fungi incertae sedis</taxon>
        <taxon>Mucoromycota</taxon>
        <taxon>Glomeromycotina</taxon>
        <taxon>Glomeromycetes</taxon>
        <taxon>Diversisporales</taxon>
        <taxon>Gigasporaceae</taxon>
        <taxon>Racocetra</taxon>
    </lineage>
</organism>
<gene>
    <name evidence="1" type="ORF">RPERSI_LOCUS20965</name>
</gene>
<comment type="caution">
    <text evidence="1">The sequence shown here is derived from an EMBL/GenBank/DDBJ whole genome shotgun (WGS) entry which is preliminary data.</text>
</comment>